<evidence type="ECO:0000259" key="1">
    <source>
        <dbReference type="Pfam" id="PF14683"/>
    </source>
</evidence>
<name>A0ABD1NY81_9LAMI</name>
<keyword evidence="4" id="KW-1185">Reference proteome</keyword>
<reference evidence="4" key="1">
    <citation type="submission" date="2024-07" db="EMBL/GenBank/DDBJ databases">
        <title>Two chromosome-level genome assemblies of Korean endemic species Abeliophyllum distichum and Forsythia ovata (Oleaceae).</title>
        <authorList>
            <person name="Jang H."/>
        </authorList>
    </citation>
    <scope>NUCLEOTIDE SEQUENCE [LARGE SCALE GENOMIC DNA]</scope>
</reference>
<dbReference type="Proteomes" id="UP001604277">
    <property type="component" value="Unassembled WGS sequence"/>
</dbReference>
<dbReference type="PANTHER" id="PTHR32018:SF18">
    <property type="entry name" value="RHAMNOGALACTURONAN ENDOLYASE"/>
    <property type="match status" value="1"/>
</dbReference>
<dbReference type="InterPro" id="IPR051850">
    <property type="entry name" value="Polysacch_Lyase_4"/>
</dbReference>
<dbReference type="GO" id="GO:0016829">
    <property type="term" value="F:lyase activity"/>
    <property type="evidence" value="ECO:0007669"/>
    <property type="project" value="UniProtKB-KW"/>
</dbReference>
<dbReference type="EMBL" id="JBFOLJ010000059">
    <property type="protein sequence ID" value="KAL2456572.1"/>
    <property type="molecule type" value="Genomic_DNA"/>
</dbReference>
<dbReference type="SUPFAM" id="SSF49785">
    <property type="entry name" value="Galactose-binding domain-like"/>
    <property type="match status" value="1"/>
</dbReference>
<gene>
    <name evidence="3" type="ORF">Fot_56788</name>
</gene>
<feature type="domain" description="Rhamnogalacturonan lyase" evidence="2">
    <location>
        <begin position="2"/>
        <end position="43"/>
    </location>
</feature>
<dbReference type="InterPro" id="IPR008979">
    <property type="entry name" value="Galactose-bd-like_sf"/>
</dbReference>
<proteinExistence type="predicted"/>
<protein>
    <submittedName>
        <fullName evidence="3">Rhamnogalacturonate lyase family protein</fullName>
    </submittedName>
</protein>
<dbReference type="InterPro" id="IPR029413">
    <property type="entry name" value="RG-lyase_II"/>
</dbReference>
<feature type="domain" description="Rhamnogalacturonan lyase" evidence="1">
    <location>
        <begin position="84"/>
        <end position="182"/>
    </location>
</feature>
<dbReference type="InterPro" id="IPR029411">
    <property type="entry name" value="RG-lyase_III"/>
</dbReference>
<dbReference type="CDD" id="cd10317">
    <property type="entry name" value="RGL4_C"/>
    <property type="match status" value="1"/>
</dbReference>
<keyword evidence="3" id="KW-0456">Lyase</keyword>
<dbReference type="AlphaFoldDB" id="A0ABD1NY81"/>
<dbReference type="Gene3D" id="2.60.120.260">
    <property type="entry name" value="Galactose-binding domain-like"/>
    <property type="match status" value="1"/>
</dbReference>
<sequence length="190" mass="21195">MGYFTIRNVRASTYNLNAWVMGFIGDYKYNIDIVIKPGSQIQLGDLVYKPPRNGPTLWEIGIPDRTAAEFYVPDPAPGLMTQLSIKHVEKTGSYTLRLALASATYAEIQVRINNSNAPRPDFTTKRIGKDNAIARHGIHGLYLLYSINIRGTQLVNGTNTIYLKQSRGGSPLIGVMYDYIRLEGPPVAKY</sequence>
<accession>A0ABD1NY81</accession>
<dbReference type="Pfam" id="PF14686">
    <property type="entry name" value="fn3_3"/>
    <property type="match status" value="1"/>
</dbReference>
<evidence type="ECO:0000259" key="2">
    <source>
        <dbReference type="Pfam" id="PF14686"/>
    </source>
</evidence>
<comment type="caution">
    <text evidence="3">The sequence shown here is derived from an EMBL/GenBank/DDBJ whole genome shotgun (WGS) entry which is preliminary data.</text>
</comment>
<dbReference type="PANTHER" id="PTHR32018">
    <property type="entry name" value="RHAMNOGALACTURONATE LYASE FAMILY PROTEIN"/>
    <property type="match status" value="1"/>
</dbReference>
<dbReference type="Pfam" id="PF14683">
    <property type="entry name" value="CBM-like"/>
    <property type="match status" value="1"/>
</dbReference>
<evidence type="ECO:0000313" key="3">
    <source>
        <dbReference type="EMBL" id="KAL2456572.1"/>
    </source>
</evidence>
<organism evidence="3 4">
    <name type="scientific">Forsythia ovata</name>
    <dbReference type="NCBI Taxonomy" id="205694"/>
    <lineage>
        <taxon>Eukaryota</taxon>
        <taxon>Viridiplantae</taxon>
        <taxon>Streptophyta</taxon>
        <taxon>Embryophyta</taxon>
        <taxon>Tracheophyta</taxon>
        <taxon>Spermatophyta</taxon>
        <taxon>Magnoliopsida</taxon>
        <taxon>eudicotyledons</taxon>
        <taxon>Gunneridae</taxon>
        <taxon>Pentapetalae</taxon>
        <taxon>asterids</taxon>
        <taxon>lamiids</taxon>
        <taxon>Lamiales</taxon>
        <taxon>Oleaceae</taxon>
        <taxon>Forsythieae</taxon>
        <taxon>Forsythia</taxon>
    </lineage>
</organism>
<evidence type="ECO:0000313" key="4">
    <source>
        <dbReference type="Proteomes" id="UP001604277"/>
    </source>
</evidence>